<evidence type="ECO:0000313" key="2">
    <source>
        <dbReference type="Proteomes" id="UP000199026"/>
    </source>
</evidence>
<sequence>MAAARIQTQRLEQILQARRDAAQVDFESVCAEILKVRNILAELGHNGQEPDQAYLALGADDLWHHWVAQRREALFRELARLHVLREDKARVLKNSNGRAQAFGAVVKQKQAAHAQISERKALAALNEMTVTERLARTIKS</sequence>
<evidence type="ECO:0000313" key="1">
    <source>
        <dbReference type="EMBL" id="SDY86996.1"/>
    </source>
</evidence>
<protein>
    <recommendedName>
        <fullName evidence="3">Flagellar FliJ protein</fullName>
    </recommendedName>
</protein>
<reference evidence="1 2" key="1">
    <citation type="submission" date="2016-10" db="EMBL/GenBank/DDBJ databases">
        <authorList>
            <person name="de Groot N.N."/>
        </authorList>
    </citation>
    <scope>NUCLEOTIDE SEQUENCE [LARGE SCALE GENOMIC DNA]</scope>
    <source>
        <strain evidence="1 2">DSM 24677</strain>
    </source>
</reference>
<dbReference type="RefSeq" id="WP_089894436.1">
    <property type="nucleotide sequence ID" value="NZ_FNPR01000007.1"/>
</dbReference>
<name>A0A1H3NDM7_9RHOB</name>
<accession>A0A1H3NDM7</accession>
<keyword evidence="2" id="KW-1185">Reference proteome</keyword>
<organism evidence="1 2">
    <name type="scientific">Lentibacter algarum</name>
    <dbReference type="NCBI Taxonomy" id="576131"/>
    <lineage>
        <taxon>Bacteria</taxon>
        <taxon>Pseudomonadati</taxon>
        <taxon>Pseudomonadota</taxon>
        <taxon>Alphaproteobacteria</taxon>
        <taxon>Rhodobacterales</taxon>
        <taxon>Roseobacteraceae</taxon>
        <taxon>Lentibacter</taxon>
    </lineage>
</organism>
<evidence type="ECO:0008006" key="3">
    <source>
        <dbReference type="Google" id="ProtNLM"/>
    </source>
</evidence>
<dbReference type="GeneID" id="78125895"/>
<dbReference type="AlphaFoldDB" id="A0A1H3NDM7"/>
<gene>
    <name evidence="1" type="ORF">SAMN05444486_10732</name>
</gene>
<dbReference type="Proteomes" id="UP000199026">
    <property type="component" value="Unassembled WGS sequence"/>
</dbReference>
<dbReference type="EMBL" id="FNPR01000007">
    <property type="protein sequence ID" value="SDY86996.1"/>
    <property type="molecule type" value="Genomic_DNA"/>
</dbReference>
<proteinExistence type="predicted"/>
<dbReference type="STRING" id="576131.SAMN05444486_10732"/>